<keyword evidence="4 7" id="KW-0812">Transmembrane</keyword>
<feature type="transmembrane region" description="Helical" evidence="7">
    <location>
        <begin position="164"/>
        <end position="183"/>
    </location>
</feature>
<organism evidence="9 10">
    <name type="scientific">Kutzneria buriramensis</name>
    <dbReference type="NCBI Taxonomy" id="1045776"/>
    <lineage>
        <taxon>Bacteria</taxon>
        <taxon>Bacillati</taxon>
        <taxon>Actinomycetota</taxon>
        <taxon>Actinomycetes</taxon>
        <taxon>Pseudonocardiales</taxon>
        <taxon>Pseudonocardiaceae</taxon>
        <taxon>Kutzneria</taxon>
    </lineage>
</organism>
<accession>A0A3E0HZN7</accession>
<keyword evidence="5 7" id="KW-1133">Transmembrane helix</keyword>
<dbReference type="InterPro" id="IPR032818">
    <property type="entry name" value="DedA-like"/>
</dbReference>
<keyword evidence="3 7" id="KW-1003">Cell membrane</keyword>
<evidence type="ECO:0000313" key="10">
    <source>
        <dbReference type="Proteomes" id="UP000256269"/>
    </source>
</evidence>
<evidence type="ECO:0000256" key="4">
    <source>
        <dbReference type="ARBA" id="ARBA00022692"/>
    </source>
</evidence>
<feature type="transmembrane region" description="Helical" evidence="7">
    <location>
        <begin position="96"/>
        <end position="115"/>
    </location>
</feature>
<evidence type="ECO:0000256" key="7">
    <source>
        <dbReference type="RuleBase" id="RU367016"/>
    </source>
</evidence>
<dbReference type="EMBL" id="QUNO01000003">
    <property type="protein sequence ID" value="REH51937.1"/>
    <property type="molecule type" value="Genomic_DNA"/>
</dbReference>
<comment type="subcellular location">
    <subcellularLocation>
        <location evidence="1 7">Cell membrane</location>
        <topology evidence="1 7">Multi-pass membrane protein</topology>
    </subcellularLocation>
</comment>
<name>A0A3E0HZN7_9PSEU</name>
<comment type="similarity">
    <text evidence="2 7">Belongs to the DedA family.</text>
</comment>
<feature type="domain" description="VTT" evidence="8">
    <location>
        <begin position="34"/>
        <end position="155"/>
    </location>
</feature>
<dbReference type="PANTHER" id="PTHR30353">
    <property type="entry name" value="INNER MEMBRANE PROTEIN DEDA-RELATED"/>
    <property type="match status" value="1"/>
</dbReference>
<dbReference type="Pfam" id="PF09335">
    <property type="entry name" value="VTT_dom"/>
    <property type="match status" value="1"/>
</dbReference>
<gene>
    <name evidence="9" type="ORF">BCF44_103386</name>
</gene>
<evidence type="ECO:0000259" key="8">
    <source>
        <dbReference type="Pfam" id="PF09335"/>
    </source>
</evidence>
<dbReference type="OrthoDB" id="9813426at2"/>
<feature type="transmembrane region" description="Helical" evidence="7">
    <location>
        <begin position="135"/>
        <end position="157"/>
    </location>
</feature>
<dbReference type="RefSeq" id="WP_116173955.1">
    <property type="nucleotide sequence ID" value="NZ_CP144375.1"/>
</dbReference>
<feature type="transmembrane region" description="Helical" evidence="7">
    <location>
        <begin position="54"/>
        <end position="75"/>
    </location>
</feature>
<dbReference type="Proteomes" id="UP000256269">
    <property type="component" value="Unassembled WGS sequence"/>
</dbReference>
<evidence type="ECO:0000256" key="3">
    <source>
        <dbReference type="ARBA" id="ARBA00022475"/>
    </source>
</evidence>
<dbReference type="GO" id="GO:0005886">
    <property type="term" value="C:plasma membrane"/>
    <property type="evidence" value="ECO:0007669"/>
    <property type="project" value="UniProtKB-SubCell"/>
</dbReference>
<reference evidence="9 10" key="1">
    <citation type="submission" date="2018-08" db="EMBL/GenBank/DDBJ databases">
        <title>Genomic Encyclopedia of Archaeal and Bacterial Type Strains, Phase II (KMG-II): from individual species to whole genera.</title>
        <authorList>
            <person name="Goeker M."/>
        </authorList>
    </citation>
    <scope>NUCLEOTIDE SEQUENCE [LARGE SCALE GENOMIC DNA]</scope>
    <source>
        <strain evidence="9 10">DSM 45791</strain>
    </source>
</reference>
<dbReference type="InterPro" id="IPR032816">
    <property type="entry name" value="VTT_dom"/>
</dbReference>
<evidence type="ECO:0000256" key="6">
    <source>
        <dbReference type="ARBA" id="ARBA00023136"/>
    </source>
</evidence>
<comment type="caution">
    <text evidence="9">The sequence shown here is derived from an EMBL/GenBank/DDBJ whole genome shotgun (WGS) entry which is preliminary data.</text>
</comment>
<evidence type="ECO:0000256" key="2">
    <source>
        <dbReference type="ARBA" id="ARBA00010792"/>
    </source>
</evidence>
<evidence type="ECO:0000256" key="5">
    <source>
        <dbReference type="ARBA" id="ARBA00022989"/>
    </source>
</evidence>
<proteinExistence type="inferred from homology"/>
<keyword evidence="10" id="KW-1185">Reference proteome</keyword>
<evidence type="ECO:0000313" key="9">
    <source>
        <dbReference type="EMBL" id="REH51937.1"/>
    </source>
</evidence>
<keyword evidence="6 7" id="KW-0472">Membrane</keyword>
<feature type="transmembrane region" description="Helical" evidence="7">
    <location>
        <begin position="12"/>
        <end position="34"/>
    </location>
</feature>
<sequence length="196" mass="20301">MLAELLGGLPGPLFVLVVAAFVVAEAALVIGVVLPGSSALLTLGVFSDNGLVPLPAALVVGTVAALVGSNLSFAAGRYRPGALSSRWLTGAKGRRARLVLSRFGGSAVLVGQWVVGGRTLTPRFAAAAGLSYRRFLPWNLPSAAVWGVVWVVVGYGASEAYQRWSWLAAVAAVALVAVLLLLSRRALDRIDALEQA</sequence>
<dbReference type="PANTHER" id="PTHR30353:SF0">
    <property type="entry name" value="TRANSMEMBRANE PROTEIN"/>
    <property type="match status" value="1"/>
</dbReference>
<evidence type="ECO:0000256" key="1">
    <source>
        <dbReference type="ARBA" id="ARBA00004651"/>
    </source>
</evidence>
<dbReference type="AlphaFoldDB" id="A0A3E0HZN7"/>
<protein>
    <submittedName>
        <fullName evidence="9">Membrane-associated protein</fullName>
    </submittedName>
</protein>